<dbReference type="Gene3D" id="1.10.3720.10">
    <property type="entry name" value="MetI-like"/>
    <property type="match status" value="1"/>
</dbReference>
<dbReference type="PANTHER" id="PTHR30151:SF38">
    <property type="entry name" value="ALIPHATIC SULFONATES TRANSPORT PERMEASE PROTEIN SSUC-RELATED"/>
    <property type="match status" value="1"/>
</dbReference>
<evidence type="ECO:0000256" key="3">
    <source>
        <dbReference type="ARBA" id="ARBA00022475"/>
    </source>
</evidence>
<evidence type="ECO:0000313" key="11">
    <source>
        <dbReference type="Proteomes" id="UP000184292"/>
    </source>
</evidence>
<keyword evidence="5 7" id="KW-1133">Transmembrane helix</keyword>
<protein>
    <submittedName>
        <fullName evidence="10">NitT/TauT family transport system permease protein</fullName>
    </submittedName>
</protein>
<evidence type="ECO:0000256" key="6">
    <source>
        <dbReference type="ARBA" id="ARBA00023136"/>
    </source>
</evidence>
<comment type="similarity">
    <text evidence="7">Belongs to the binding-protein-dependent transport system permease family.</text>
</comment>
<keyword evidence="11" id="KW-1185">Reference proteome</keyword>
<evidence type="ECO:0000256" key="7">
    <source>
        <dbReference type="RuleBase" id="RU363032"/>
    </source>
</evidence>
<dbReference type="RefSeq" id="WP_083601198.1">
    <property type="nucleotide sequence ID" value="NZ_FQYO01000002.1"/>
</dbReference>
<proteinExistence type="inferred from homology"/>
<dbReference type="CDD" id="cd06261">
    <property type="entry name" value="TM_PBP2"/>
    <property type="match status" value="1"/>
</dbReference>
<keyword evidence="4 7" id="KW-0812">Transmembrane</keyword>
<feature type="transmembrane region" description="Helical" evidence="7">
    <location>
        <begin position="191"/>
        <end position="216"/>
    </location>
</feature>
<dbReference type="EMBL" id="FQYO01000002">
    <property type="protein sequence ID" value="SHI65390.1"/>
    <property type="molecule type" value="Genomic_DNA"/>
</dbReference>
<evidence type="ECO:0000256" key="1">
    <source>
        <dbReference type="ARBA" id="ARBA00004651"/>
    </source>
</evidence>
<organism evidence="10 11">
    <name type="scientific">Wenxinia saemankumensis</name>
    <dbReference type="NCBI Taxonomy" id="1447782"/>
    <lineage>
        <taxon>Bacteria</taxon>
        <taxon>Pseudomonadati</taxon>
        <taxon>Pseudomonadota</taxon>
        <taxon>Alphaproteobacteria</taxon>
        <taxon>Rhodobacterales</taxon>
        <taxon>Roseobacteraceae</taxon>
        <taxon>Wenxinia</taxon>
    </lineage>
</organism>
<dbReference type="OrthoDB" id="8443696at2"/>
<feature type="transmembrane region" description="Helical" evidence="7">
    <location>
        <begin position="31"/>
        <end position="48"/>
    </location>
</feature>
<reference evidence="10 11" key="1">
    <citation type="submission" date="2016-11" db="EMBL/GenBank/DDBJ databases">
        <authorList>
            <person name="Jaros S."/>
            <person name="Januszkiewicz K."/>
            <person name="Wedrychowicz H."/>
        </authorList>
    </citation>
    <scope>NUCLEOTIDE SEQUENCE [LARGE SCALE GENOMIC DNA]</scope>
    <source>
        <strain evidence="10 11">DSM 100565</strain>
    </source>
</reference>
<keyword evidence="3" id="KW-1003">Cell membrane</keyword>
<evidence type="ECO:0000313" key="10">
    <source>
        <dbReference type="EMBL" id="SHI65390.1"/>
    </source>
</evidence>
<evidence type="ECO:0000256" key="2">
    <source>
        <dbReference type="ARBA" id="ARBA00022448"/>
    </source>
</evidence>
<feature type="transmembrane region" description="Helical" evidence="7">
    <location>
        <begin position="140"/>
        <end position="157"/>
    </location>
</feature>
<dbReference type="InterPro" id="IPR000515">
    <property type="entry name" value="MetI-like"/>
</dbReference>
<evidence type="ECO:0000259" key="9">
    <source>
        <dbReference type="PROSITE" id="PS50928"/>
    </source>
</evidence>
<feature type="region of interest" description="Disordered" evidence="8">
    <location>
        <begin position="1"/>
        <end position="21"/>
    </location>
</feature>
<dbReference type="AlphaFoldDB" id="A0A1M6CWQ2"/>
<dbReference type="InterPro" id="IPR035906">
    <property type="entry name" value="MetI-like_sf"/>
</dbReference>
<dbReference type="Proteomes" id="UP000184292">
    <property type="component" value="Unassembled WGS sequence"/>
</dbReference>
<feature type="transmembrane region" description="Helical" evidence="7">
    <location>
        <begin position="228"/>
        <end position="252"/>
    </location>
</feature>
<dbReference type="STRING" id="1447782.SAMN05444417_1405"/>
<sequence length="272" mass="28754">MTDRTAPGGGAPPGRAATDGVAGRLRGRTDLASLPLLLAIWAALAWIADDRLLPGPGAVGAELVELALRGPLLADFARTLARVAIAFAVAMALGTAIGVALGRWRAADGLFSAWVVIGLNIPALVTAIACYIWIGLTETALIVAVVINKTPLVATTMREGVRALSPDYAELAAAYRMGPARRLRLIALPQLMPYLLTAARTGLSLIWKIVLVFEVLGSDGGVGFRFGIFFGFFDMTAILAYTLAFVAVVLTVEYGAMRPLERRVLGWRAARG</sequence>
<accession>A0A1M6CWQ2</accession>
<keyword evidence="6 7" id="KW-0472">Membrane</keyword>
<comment type="subcellular location">
    <subcellularLocation>
        <location evidence="1 7">Cell membrane</location>
        <topology evidence="1 7">Multi-pass membrane protein</topology>
    </subcellularLocation>
</comment>
<dbReference type="PROSITE" id="PS50928">
    <property type="entry name" value="ABC_TM1"/>
    <property type="match status" value="1"/>
</dbReference>
<name>A0A1M6CWQ2_9RHOB</name>
<dbReference type="GO" id="GO:0005886">
    <property type="term" value="C:plasma membrane"/>
    <property type="evidence" value="ECO:0007669"/>
    <property type="project" value="UniProtKB-SubCell"/>
</dbReference>
<evidence type="ECO:0000256" key="5">
    <source>
        <dbReference type="ARBA" id="ARBA00022989"/>
    </source>
</evidence>
<feature type="domain" description="ABC transmembrane type-1" evidence="9">
    <location>
        <begin position="76"/>
        <end position="256"/>
    </location>
</feature>
<dbReference type="GO" id="GO:0055085">
    <property type="term" value="P:transmembrane transport"/>
    <property type="evidence" value="ECO:0007669"/>
    <property type="project" value="InterPro"/>
</dbReference>
<feature type="transmembrane region" description="Helical" evidence="7">
    <location>
        <begin position="113"/>
        <end position="134"/>
    </location>
</feature>
<evidence type="ECO:0000256" key="4">
    <source>
        <dbReference type="ARBA" id="ARBA00022692"/>
    </source>
</evidence>
<dbReference type="Pfam" id="PF00528">
    <property type="entry name" value="BPD_transp_1"/>
    <property type="match status" value="1"/>
</dbReference>
<keyword evidence="2 7" id="KW-0813">Transport</keyword>
<feature type="transmembrane region" description="Helical" evidence="7">
    <location>
        <begin position="80"/>
        <end position="101"/>
    </location>
</feature>
<gene>
    <name evidence="10" type="ORF">SAMN05444417_1405</name>
</gene>
<dbReference type="SUPFAM" id="SSF161098">
    <property type="entry name" value="MetI-like"/>
    <property type="match status" value="1"/>
</dbReference>
<dbReference type="PANTHER" id="PTHR30151">
    <property type="entry name" value="ALKANE SULFONATE ABC TRANSPORTER-RELATED, MEMBRANE SUBUNIT"/>
    <property type="match status" value="1"/>
</dbReference>
<evidence type="ECO:0000256" key="8">
    <source>
        <dbReference type="SAM" id="MobiDB-lite"/>
    </source>
</evidence>